<proteinExistence type="predicted"/>
<dbReference type="EMBL" id="CP044222">
    <property type="protein sequence ID" value="QEW08280.1"/>
    <property type="molecule type" value="Genomic_DNA"/>
</dbReference>
<dbReference type="KEGG" id="nik:F5I99_18275"/>
<gene>
    <name evidence="1" type="ORF">F5I99_18275</name>
</gene>
<dbReference type="Gene3D" id="1.20.1590.10">
    <property type="entry name" value="YP_001051499.1 domain like"/>
    <property type="match status" value="1"/>
</dbReference>
<reference evidence="1 2" key="1">
    <citation type="submission" date="2019-09" db="EMBL/GenBank/DDBJ databases">
        <title>Nitrincola iocasae sp. nov., a bacterium isolated from the sediment collected at a cold seep field in South China Sea.</title>
        <authorList>
            <person name="Zhang H."/>
            <person name="Wang H."/>
            <person name="Li C."/>
        </authorList>
    </citation>
    <scope>NUCLEOTIDE SEQUENCE [LARGE SCALE GENOMIC DNA]</scope>
    <source>
        <strain evidence="1 2">KXZD1103</strain>
    </source>
</reference>
<organism evidence="1 2">
    <name type="scientific">Nitrincola iocasae</name>
    <dbReference type="NCBI Taxonomy" id="2614693"/>
    <lineage>
        <taxon>Bacteria</taxon>
        <taxon>Pseudomonadati</taxon>
        <taxon>Pseudomonadota</taxon>
        <taxon>Gammaproteobacteria</taxon>
        <taxon>Oceanospirillales</taxon>
        <taxon>Oceanospirillaceae</taxon>
        <taxon>Nitrincola</taxon>
    </lineage>
</organism>
<protein>
    <submittedName>
        <fullName evidence="1">DUF416 family protein</fullName>
    </submittedName>
</protein>
<name>A0A5J6LHV4_9GAMM</name>
<evidence type="ECO:0000313" key="2">
    <source>
        <dbReference type="Proteomes" id="UP000325606"/>
    </source>
</evidence>
<dbReference type="InterPro" id="IPR023381">
    <property type="entry name" value="YP001051499.1-like_dom_sf"/>
</dbReference>
<accession>A0A5J6LHV4</accession>
<sequence>MSDIQQLEAQLGKMKSWQLTAFAAALTERMLPNFTLFSRLLEFGDAVQVRRILDGVWEHLSGGASMNFEVQLDHVEDNMPSLDEFDMYGAMPALDAVVALYSTLVCILESDPAEAANIADLSRECVATFIEVNEADPQLSDAELMRFIAAHDLMQDEDAFQEEVLERLQQQQQPNKVFIRELRELAGNQGVSNLGISDNE</sequence>
<dbReference type="Proteomes" id="UP000325606">
    <property type="component" value="Chromosome"/>
</dbReference>
<dbReference type="InterPro" id="IPR007338">
    <property type="entry name" value="DUF416"/>
</dbReference>
<dbReference type="Pfam" id="PF04222">
    <property type="entry name" value="DUF416"/>
    <property type="match status" value="1"/>
</dbReference>
<evidence type="ECO:0000313" key="1">
    <source>
        <dbReference type="EMBL" id="QEW08280.1"/>
    </source>
</evidence>
<dbReference type="RefSeq" id="WP_151058543.1">
    <property type="nucleotide sequence ID" value="NZ_CP044222.1"/>
</dbReference>
<keyword evidence="2" id="KW-1185">Reference proteome</keyword>
<dbReference type="AlphaFoldDB" id="A0A5J6LHV4"/>